<dbReference type="RefSeq" id="WP_211310068.1">
    <property type="nucleotide sequence ID" value="NZ_QJJX01000008.1"/>
</dbReference>
<organism evidence="1 2">
    <name type="scientific">Hoylesella shahii DSM 15611 = JCM 12083</name>
    <dbReference type="NCBI Taxonomy" id="1122991"/>
    <lineage>
        <taxon>Bacteria</taxon>
        <taxon>Pseudomonadati</taxon>
        <taxon>Bacteroidota</taxon>
        <taxon>Bacteroidia</taxon>
        <taxon>Bacteroidales</taxon>
        <taxon>Prevotellaceae</taxon>
        <taxon>Hoylesella</taxon>
    </lineage>
</organism>
<accession>A0A318HXD6</accession>
<protein>
    <submittedName>
        <fullName evidence="1">Uncharacterized protein</fullName>
    </submittedName>
</protein>
<dbReference type="AlphaFoldDB" id="A0A318HXD6"/>
<dbReference type="Proteomes" id="UP000248314">
    <property type="component" value="Unassembled WGS sequence"/>
</dbReference>
<sequence length="52" mass="5810">MQILFGVFDGIAHRFPSKGKKKMRLMARNSFVSNTKKTGCITAAGPQKIREL</sequence>
<keyword evidence="2" id="KW-1185">Reference proteome</keyword>
<dbReference type="EMBL" id="QJJX01000008">
    <property type="protein sequence ID" value="PXX22952.1"/>
    <property type="molecule type" value="Genomic_DNA"/>
</dbReference>
<dbReference type="STRING" id="1122991.GCA_000613445_02756"/>
<evidence type="ECO:0000313" key="1">
    <source>
        <dbReference type="EMBL" id="PXX22952.1"/>
    </source>
</evidence>
<reference evidence="1 2" key="1">
    <citation type="submission" date="2018-05" db="EMBL/GenBank/DDBJ databases">
        <title>Genomic Encyclopedia of Type Strains, Phase I: the one thousand microbial genomes (KMG-I) project.</title>
        <authorList>
            <person name="Kyrpides N."/>
        </authorList>
    </citation>
    <scope>NUCLEOTIDE SEQUENCE [LARGE SCALE GENOMIC DNA]</scope>
    <source>
        <strain evidence="1 2">DSM 15611</strain>
    </source>
</reference>
<evidence type="ECO:0000313" key="2">
    <source>
        <dbReference type="Proteomes" id="UP000248314"/>
    </source>
</evidence>
<gene>
    <name evidence="1" type="ORF">EJ73_00933</name>
</gene>
<name>A0A318HXD6_9BACT</name>
<proteinExistence type="predicted"/>
<comment type="caution">
    <text evidence="1">The sequence shown here is derived from an EMBL/GenBank/DDBJ whole genome shotgun (WGS) entry which is preliminary data.</text>
</comment>